<dbReference type="GO" id="GO:0031956">
    <property type="term" value="F:medium-chain fatty acid-CoA ligase activity"/>
    <property type="evidence" value="ECO:0007669"/>
    <property type="project" value="TreeGrafter"/>
</dbReference>
<dbReference type="PROSITE" id="PS00455">
    <property type="entry name" value="AMP_BINDING"/>
    <property type="match status" value="1"/>
</dbReference>
<dbReference type="PANTHER" id="PTHR43201:SF5">
    <property type="entry name" value="MEDIUM-CHAIN ACYL-COA LIGASE ACSF2, MITOCHONDRIAL"/>
    <property type="match status" value="1"/>
</dbReference>
<dbReference type="GO" id="GO:0004467">
    <property type="term" value="F:long-chain fatty acid-CoA ligase activity"/>
    <property type="evidence" value="ECO:0007669"/>
    <property type="project" value="UniProtKB-EC"/>
</dbReference>
<dbReference type="InterPro" id="IPR045851">
    <property type="entry name" value="AMP-bd_C_sf"/>
</dbReference>
<evidence type="ECO:0000313" key="4">
    <source>
        <dbReference type="EMBL" id="MPM39617.1"/>
    </source>
</evidence>
<dbReference type="AlphaFoldDB" id="A0A644ZFX5"/>
<organism evidence="4">
    <name type="scientific">bioreactor metagenome</name>
    <dbReference type="NCBI Taxonomy" id="1076179"/>
    <lineage>
        <taxon>unclassified sequences</taxon>
        <taxon>metagenomes</taxon>
        <taxon>ecological metagenomes</taxon>
    </lineage>
</organism>
<feature type="domain" description="AMP-dependent synthetase/ligase" evidence="3">
    <location>
        <begin position="17"/>
        <end position="371"/>
    </location>
</feature>
<dbReference type="PANTHER" id="PTHR43201">
    <property type="entry name" value="ACYL-COA SYNTHETASE"/>
    <property type="match status" value="1"/>
</dbReference>
<protein>
    <submittedName>
        <fullName evidence="4">Long-chain-fatty-acid--CoA ligase FadD15</fullName>
        <ecNumber evidence="4">6.2.1.3</ecNumber>
    </submittedName>
</protein>
<evidence type="ECO:0000259" key="3">
    <source>
        <dbReference type="Pfam" id="PF00501"/>
    </source>
</evidence>
<gene>
    <name evidence="4" type="ORF">SDC9_86251</name>
</gene>
<dbReference type="InterPro" id="IPR000873">
    <property type="entry name" value="AMP-dep_synth/lig_dom"/>
</dbReference>
<name>A0A644ZFX5_9ZZZZ</name>
<keyword evidence="2 4" id="KW-0436">Ligase</keyword>
<dbReference type="InterPro" id="IPR042099">
    <property type="entry name" value="ANL_N_sf"/>
</dbReference>
<dbReference type="EMBL" id="VSSQ01008709">
    <property type="protein sequence ID" value="MPM39617.1"/>
    <property type="molecule type" value="Genomic_DNA"/>
</dbReference>
<accession>A0A644ZFX5</accession>
<proteinExistence type="inferred from homology"/>
<sequence>MFENISTISDLLFLTTRHYGEKTAFSYLKDGKMCYVTYSDFSKQVTAAAKSLVLKGITNSKIAVASENSFDCLKWCFAVPLSGNVLVILDNMATIQEKAYMVEHSDTSCLIYSRLNQPFCDDITKNNKSVHHAICIESDAEDYLNCDSAVELQKTDGLELSYIFYTSGTTGKPKGVMQSQINLLRSSLYLSYSLKVKDSIFLILPLNHILPFANVVFTSMYSGGNLFISAGLKNLFMEMQEVRPYCTFLVPALLTYFDKMIHGTAQELMKTSSLDQLTARKQACDQLLGGNLRIIVIGGAPLDLEIAKRMQELDILVLNGYGLTETCGSITVNPNEDNRLGSIGRINFSSDAKTIDGELLFKNPYLFKGYYKDSKATEEAFHDEWFLSGDLGYIEDNYVFIVGRKKNLIVLPNGKNVSPEELEIELLKIQEIKEVVVCLQNGKLTAKVYSKYDKMIIRKKINEINKKLASYKQIESVVFCDEEFPKTASSKIKRGEI</sequence>
<dbReference type="Gene3D" id="3.30.300.30">
    <property type="match status" value="1"/>
</dbReference>
<evidence type="ECO:0000256" key="1">
    <source>
        <dbReference type="ARBA" id="ARBA00006432"/>
    </source>
</evidence>
<dbReference type="Pfam" id="PF00501">
    <property type="entry name" value="AMP-binding"/>
    <property type="match status" value="1"/>
</dbReference>
<evidence type="ECO:0000256" key="2">
    <source>
        <dbReference type="ARBA" id="ARBA00022598"/>
    </source>
</evidence>
<dbReference type="EC" id="6.2.1.3" evidence="4"/>
<dbReference type="Gene3D" id="3.40.50.12780">
    <property type="entry name" value="N-terminal domain of ligase-like"/>
    <property type="match status" value="1"/>
</dbReference>
<dbReference type="InterPro" id="IPR020845">
    <property type="entry name" value="AMP-binding_CS"/>
</dbReference>
<comment type="similarity">
    <text evidence="1">Belongs to the ATP-dependent AMP-binding enzyme family.</text>
</comment>
<reference evidence="4" key="1">
    <citation type="submission" date="2019-08" db="EMBL/GenBank/DDBJ databases">
        <authorList>
            <person name="Kucharzyk K."/>
            <person name="Murdoch R.W."/>
            <person name="Higgins S."/>
            <person name="Loffler F."/>
        </authorList>
    </citation>
    <scope>NUCLEOTIDE SEQUENCE</scope>
</reference>
<comment type="caution">
    <text evidence="4">The sequence shown here is derived from an EMBL/GenBank/DDBJ whole genome shotgun (WGS) entry which is preliminary data.</text>
</comment>
<dbReference type="SUPFAM" id="SSF56801">
    <property type="entry name" value="Acetyl-CoA synthetase-like"/>
    <property type="match status" value="1"/>
</dbReference>